<feature type="chain" id="PRO_5024406285" description="MD-2-related lipid-recognition domain-containing protein" evidence="1">
    <location>
        <begin position="21"/>
        <end position="167"/>
    </location>
</feature>
<evidence type="ECO:0000256" key="1">
    <source>
        <dbReference type="SAM" id="SignalP"/>
    </source>
</evidence>
<dbReference type="SUPFAM" id="SSF81296">
    <property type="entry name" value="E set domains"/>
    <property type="match status" value="1"/>
</dbReference>
<evidence type="ECO:0000259" key="2">
    <source>
        <dbReference type="Pfam" id="PF02221"/>
    </source>
</evidence>
<evidence type="ECO:0000313" key="3">
    <source>
        <dbReference type="EMBL" id="KAB7494169.1"/>
    </source>
</evidence>
<dbReference type="Proteomes" id="UP000326759">
    <property type="component" value="Unassembled WGS sequence"/>
</dbReference>
<dbReference type="OrthoDB" id="6339677at2759"/>
<dbReference type="AlphaFoldDB" id="A0A5N5SKP0"/>
<comment type="caution">
    <text evidence="3">The sequence shown here is derived from an EMBL/GenBank/DDBJ whole genome shotgun (WGS) entry which is preliminary data.</text>
</comment>
<dbReference type="InterPro" id="IPR003172">
    <property type="entry name" value="ML_dom"/>
</dbReference>
<reference evidence="3 4" key="1">
    <citation type="journal article" date="2019" name="PLoS Biol.">
        <title>Sex chromosomes control vertical transmission of feminizing Wolbachia symbionts in an isopod.</title>
        <authorList>
            <person name="Becking T."/>
            <person name="Chebbi M.A."/>
            <person name="Giraud I."/>
            <person name="Moumen B."/>
            <person name="Laverre T."/>
            <person name="Caubet Y."/>
            <person name="Peccoud J."/>
            <person name="Gilbert C."/>
            <person name="Cordaux R."/>
        </authorList>
    </citation>
    <scope>NUCLEOTIDE SEQUENCE [LARGE SCALE GENOMIC DNA]</scope>
    <source>
        <strain evidence="3">ANa2</strain>
        <tissue evidence="3">Whole body excluding digestive tract and cuticle</tissue>
    </source>
</reference>
<organism evidence="3 4">
    <name type="scientific">Armadillidium nasatum</name>
    <dbReference type="NCBI Taxonomy" id="96803"/>
    <lineage>
        <taxon>Eukaryota</taxon>
        <taxon>Metazoa</taxon>
        <taxon>Ecdysozoa</taxon>
        <taxon>Arthropoda</taxon>
        <taxon>Crustacea</taxon>
        <taxon>Multicrustacea</taxon>
        <taxon>Malacostraca</taxon>
        <taxon>Eumalacostraca</taxon>
        <taxon>Peracarida</taxon>
        <taxon>Isopoda</taxon>
        <taxon>Oniscidea</taxon>
        <taxon>Crinocheta</taxon>
        <taxon>Armadillidiidae</taxon>
        <taxon>Armadillidium</taxon>
    </lineage>
</organism>
<sequence>MMNHLIFCLLAISGLQLCLSLRVDNLKGFRYCKIPQMAKLERVDVLGKACNQWPCIMTPGRVGTFQVTMTQETGYPINHLKSDIFANARLKIGGRRRVGLDGETEKPACPFTRPGCPFQSHQTIVISKTVKVPQQVRLVKSPMIVEFRITDEFDRILTCFMAPVIVG</sequence>
<feature type="domain" description="MD-2-related lipid-recognition" evidence="2">
    <location>
        <begin position="29"/>
        <end position="165"/>
    </location>
</feature>
<dbReference type="Pfam" id="PF02221">
    <property type="entry name" value="E1_DerP2_DerF2"/>
    <property type="match status" value="1"/>
</dbReference>
<dbReference type="Gene3D" id="2.60.40.770">
    <property type="match status" value="1"/>
</dbReference>
<keyword evidence="4" id="KW-1185">Reference proteome</keyword>
<gene>
    <name evidence="3" type="ORF">Anas_00470</name>
</gene>
<dbReference type="InterPro" id="IPR014756">
    <property type="entry name" value="Ig_E-set"/>
</dbReference>
<dbReference type="EMBL" id="SEYY01024389">
    <property type="protein sequence ID" value="KAB7494169.1"/>
    <property type="molecule type" value="Genomic_DNA"/>
</dbReference>
<proteinExistence type="predicted"/>
<name>A0A5N5SKP0_9CRUS</name>
<keyword evidence="1" id="KW-0732">Signal</keyword>
<protein>
    <recommendedName>
        <fullName evidence="2">MD-2-related lipid-recognition domain-containing protein</fullName>
    </recommendedName>
</protein>
<accession>A0A5N5SKP0</accession>
<feature type="signal peptide" evidence="1">
    <location>
        <begin position="1"/>
        <end position="20"/>
    </location>
</feature>
<evidence type="ECO:0000313" key="4">
    <source>
        <dbReference type="Proteomes" id="UP000326759"/>
    </source>
</evidence>